<keyword evidence="2" id="KW-1185">Reference proteome</keyword>
<dbReference type="EMBL" id="CP043875">
    <property type="protein sequence ID" value="WOF15332.1"/>
    <property type="molecule type" value="Genomic_DNA"/>
</dbReference>
<dbReference type="GeneID" id="85228677"/>
<sequence>MKIYVRERAKIKEGVKQPRYRVVAIVGDKDDKVKVAASHFRKVELEQLAKDLSAELIYLEPMPEEEHGKMKK</sequence>
<reference evidence="1 2" key="1">
    <citation type="submission" date="2019-09" db="EMBL/GenBank/DDBJ databases">
        <title>The complete genome of Methanoplanus sp. FWC-SCC4.</title>
        <authorList>
            <person name="Chen S.-C."/>
            <person name="Zhou Y.-Z."/>
            <person name="Lai M.-C."/>
        </authorList>
    </citation>
    <scope>NUCLEOTIDE SEQUENCE [LARGE SCALE GENOMIC DNA]</scope>
    <source>
        <strain evidence="1 2">FWC-SCC4</strain>
    </source>
</reference>
<dbReference type="AlphaFoldDB" id="A0AA97FB56"/>
<dbReference type="KEGG" id="mefw:F1737_00870"/>
<organism evidence="1 2">
    <name type="scientific">Methanochimaera problematica</name>
    <dbReference type="NCBI Taxonomy" id="2609417"/>
    <lineage>
        <taxon>Archaea</taxon>
        <taxon>Methanobacteriati</taxon>
        <taxon>Methanobacteriota</taxon>
        <taxon>Stenosarchaea group</taxon>
        <taxon>Methanomicrobia</taxon>
        <taxon>Methanomicrobiales</taxon>
        <taxon>Methanomicrobiaceae</taxon>
        <taxon>Methanochimaera</taxon>
    </lineage>
</organism>
<gene>
    <name evidence="1" type="ORF">F1737_00870</name>
</gene>
<name>A0AA97FB56_9EURY</name>
<proteinExistence type="predicted"/>
<evidence type="ECO:0000313" key="2">
    <source>
        <dbReference type="Proteomes" id="UP001301797"/>
    </source>
</evidence>
<dbReference type="Proteomes" id="UP001301797">
    <property type="component" value="Chromosome"/>
</dbReference>
<accession>A0AA97FB56</accession>
<protein>
    <submittedName>
        <fullName evidence="1">Uncharacterized protein</fullName>
    </submittedName>
</protein>
<evidence type="ECO:0000313" key="1">
    <source>
        <dbReference type="EMBL" id="WOF15332.1"/>
    </source>
</evidence>
<dbReference type="RefSeq" id="WP_317136901.1">
    <property type="nucleotide sequence ID" value="NZ_CP043875.1"/>
</dbReference>